<comment type="caution">
    <text evidence="1">The sequence shown here is derived from an EMBL/GenBank/DDBJ whole genome shotgun (WGS) entry which is preliminary data.</text>
</comment>
<evidence type="ECO:0000313" key="1">
    <source>
        <dbReference type="EMBL" id="ETP11389.1"/>
    </source>
</evidence>
<name>W2WP98_PHYNI</name>
<organism evidence="1 2">
    <name type="scientific">Phytophthora nicotianae CJ01A1</name>
    <dbReference type="NCBI Taxonomy" id="1317063"/>
    <lineage>
        <taxon>Eukaryota</taxon>
        <taxon>Sar</taxon>
        <taxon>Stramenopiles</taxon>
        <taxon>Oomycota</taxon>
        <taxon>Peronosporomycetes</taxon>
        <taxon>Peronosporales</taxon>
        <taxon>Peronosporaceae</taxon>
        <taxon>Phytophthora</taxon>
    </lineage>
</organism>
<dbReference type="AlphaFoldDB" id="W2WP98"/>
<proteinExistence type="predicted"/>
<accession>W2WP98</accession>
<evidence type="ECO:0000313" key="2">
    <source>
        <dbReference type="Proteomes" id="UP000018958"/>
    </source>
</evidence>
<gene>
    <name evidence="1" type="ORF">F441_13091</name>
</gene>
<reference evidence="1 2" key="1">
    <citation type="submission" date="2013-11" db="EMBL/GenBank/DDBJ databases">
        <title>The Genome Sequence of Phytophthora parasitica CJ01A1.</title>
        <authorList>
            <consortium name="The Broad Institute Genomics Platform"/>
            <person name="Russ C."/>
            <person name="Tyler B."/>
            <person name="Panabieres F."/>
            <person name="Shan W."/>
            <person name="Tripathy S."/>
            <person name="Grunwald N."/>
            <person name="Machado M."/>
            <person name="Johnson C.S."/>
            <person name="Walker B."/>
            <person name="Young S.K."/>
            <person name="Zeng Q."/>
            <person name="Gargeya S."/>
            <person name="Fitzgerald M."/>
            <person name="Haas B."/>
            <person name="Abouelleil A."/>
            <person name="Allen A.W."/>
            <person name="Alvarado L."/>
            <person name="Arachchi H.M."/>
            <person name="Berlin A.M."/>
            <person name="Chapman S.B."/>
            <person name="Gainer-Dewar J."/>
            <person name="Goldberg J."/>
            <person name="Griggs A."/>
            <person name="Gujja S."/>
            <person name="Hansen M."/>
            <person name="Howarth C."/>
            <person name="Imamovic A."/>
            <person name="Ireland A."/>
            <person name="Larimer J."/>
            <person name="McCowan C."/>
            <person name="Murphy C."/>
            <person name="Pearson M."/>
            <person name="Poon T.W."/>
            <person name="Priest M."/>
            <person name="Roberts A."/>
            <person name="Saif S."/>
            <person name="Shea T."/>
            <person name="Sisk P."/>
            <person name="Sykes S."/>
            <person name="Wortman J."/>
            <person name="Nusbaum C."/>
            <person name="Birren B."/>
        </authorList>
    </citation>
    <scope>NUCLEOTIDE SEQUENCE [LARGE SCALE GENOMIC DNA]</scope>
    <source>
        <strain evidence="1 2">CJ01A1</strain>
    </source>
</reference>
<protein>
    <submittedName>
        <fullName evidence="1">Uncharacterized protein</fullName>
    </submittedName>
</protein>
<dbReference type="EMBL" id="ANIX01002569">
    <property type="protein sequence ID" value="ETP11389.1"/>
    <property type="molecule type" value="Genomic_DNA"/>
</dbReference>
<dbReference type="Proteomes" id="UP000018958">
    <property type="component" value="Unassembled WGS sequence"/>
</dbReference>
<sequence length="68" mass="7607">MAVAPPILTEQVSKWLSSRYHTAQSGQHHEADEVVKDRVTPTPATKLIAMHLRPDFTPTVFLVVELDV</sequence>